<name>A0A1H9MMR6_BUTFI</name>
<evidence type="ECO:0000313" key="4">
    <source>
        <dbReference type="EMBL" id="SER24453.1"/>
    </source>
</evidence>
<evidence type="ECO:0000256" key="1">
    <source>
        <dbReference type="SAM" id="SignalP"/>
    </source>
</evidence>
<feature type="domain" description="RsdA/BaiN/AoA(So)-like insert" evidence="3">
    <location>
        <begin position="255"/>
        <end position="400"/>
    </location>
</feature>
<gene>
    <name evidence="4" type="ORF">SAMN04487884_103150</name>
</gene>
<protein>
    <recommendedName>
        <fullName evidence="6">Aminoacetone oxidase family FAD-binding enzyme</fullName>
    </recommendedName>
</protein>
<proteinExistence type="predicted"/>
<feature type="signal peptide" evidence="1">
    <location>
        <begin position="1"/>
        <end position="20"/>
    </location>
</feature>
<accession>A0A1H9MMR6</accession>
<keyword evidence="1" id="KW-0732">Signal</keyword>
<dbReference type="OrthoDB" id="9773233at2"/>
<dbReference type="PANTHER" id="PTHR42887:SF2">
    <property type="entry name" value="OS12G0638800 PROTEIN"/>
    <property type="match status" value="1"/>
</dbReference>
<dbReference type="EMBL" id="FOGJ01000003">
    <property type="protein sequence ID" value="SER24453.1"/>
    <property type="molecule type" value="Genomic_DNA"/>
</dbReference>
<dbReference type="Pfam" id="PF03486">
    <property type="entry name" value="HI0933_like"/>
    <property type="match status" value="1"/>
</dbReference>
<evidence type="ECO:0000259" key="3">
    <source>
        <dbReference type="Pfam" id="PF22780"/>
    </source>
</evidence>
<dbReference type="Gene3D" id="3.50.50.60">
    <property type="entry name" value="FAD/NAD(P)-binding domain"/>
    <property type="match status" value="2"/>
</dbReference>
<dbReference type="SUPFAM" id="SSF160996">
    <property type="entry name" value="HI0933 insert domain-like"/>
    <property type="match status" value="1"/>
</dbReference>
<feature type="chain" id="PRO_5010374508" description="Aminoacetone oxidase family FAD-binding enzyme" evidence="1">
    <location>
        <begin position="21"/>
        <end position="459"/>
    </location>
</feature>
<evidence type="ECO:0000313" key="5">
    <source>
        <dbReference type="Proteomes" id="UP000182584"/>
    </source>
</evidence>
<dbReference type="SUPFAM" id="SSF51905">
    <property type="entry name" value="FAD/NAD(P)-binding domain"/>
    <property type="match status" value="1"/>
</dbReference>
<dbReference type="PANTHER" id="PTHR42887">
    <property type="entry name" value="OS12G0638800 PROTEIN"/>
    <property type="match status" value="1"/>
</dbReference>
<dbReference type="eggNOG" id="COG2081">
    <property type="taxonomic scope" value="Bacteria"/>
</dbReference>
<evidence type="ECO:0000259" key="2">
    <source>
        <dbReference type="Pfam" id="PF03486"/>
    </source>
</evidence>
<dbReference type="InterPro" id="IPR057661">
    <property type="entry name" value="RsdA/BaiN/AoA(So)_Rossmann"/>
</dbReference>
<organism evidence="4 5">
    <name type="scientific">Butyrivibrio fibrisolvens</name>
    <dbReference type="NCBI Taxonomy" id="831"/>
    <lineage>
        <taxon>Bacteria</taxon>
        <taxon>Bacillati</taxon>
        <taxon>Bacillota</taxon>
        <taxon>Clostridia</taxon>
        <taxon>Lachnospirales</taxon>
        <taxon>Lachnospiraceae</taxon>
        <taxon>Butyrivibrio</taxon>
    </lineage>
</organism>
<dbReference type="NCBIfam" id="TIGR00275">
    <property type="entry name" value="aminoacetone oxidase family FAD-binding enzyme"/>
    <property type="match status" value="2"/>
</dbReference>
<dbReference type="RefSeq" id="WP_074754370.1">
    <property type="nucleotide sequence ID" value="NZ_FOGJ01000003.1"/>
</dbReference>
<reference evidence="4 5" key="1">
    <citation type="submission" date="2016-10" db="EMBL/GenBank/DDBJ databases">
        <authorList>
            <person name="de Groot N.N."/>
        </authorList>
    </citation>
    <scope>NUCLEOTIDE SEQUENCE [LARGE SCALE GENOMIC DNA]</scope>
    <source>
        <strain evidence="4 5">AR40</strain>
    </source>
</reference>
<feature type="domain" description="RsdA/BaiN/AoA(So)-like Rossmann fold-like" evidence="2">
    <location>
        <begin position="3"/>
        <end position="452"/>
    </location>
</feature>
<evidence type="ECO:0008006" key="6">
    <source>
        <dbReference type="Google" id="ProtNLM"/>
    </source>
</evidence>
<dbReference type="Pfam" id="PF22780">
    <property type="entry name" value="HI0933_like_1st"/>
    <property type="match status" value="1"/>
</dbReference>
<dbReference type="AlphaFoldDB" id="A0A1H9MMR6"/>
<dbReference type="InterPro" id="IPR004792">
    <property type="entry name" value="BaiN-like"/>
</dbReference>
<dbReference type="InterPro" id="IPR036188">
    <property type="entry name" value="FAD/NAD-bd_sf"/>
</dbReference>
<dbReference type="Proteomes" id="UP000182584">
    <property type="component" value="Unassembled WGS sequence"/>
</dbReference>
<sequence>MKNIAVIGAGAAGMMAAAAAAESGAKVTIYEKNEKAGKKIYITGKGRCNVTNNVDADMFFGNVCRNPKFLYSAVYAFDHDSVCDFFEKNGCRLKVERGDRVFPVSDHSSDIIGTLVRYLQRLHVKISYNSEVTGIEYEDDKVAAITVGRKEKIPVDAVIVCTGGISYESTGSTGDGYRFARKAGHSLSQPFPSLVPFEVKEAWVKELQGLSLKNVSIKMVACENETEDEDARFANSKNLEVKKLGVVKKAEIPSDNAVGVASSEKKKKKNKNSKSVYEGFGEMLFTHFGISGPLILTASTRYEEGTRYKIHLNLKPALTKEQLDKRIIRDFEEGNKKVFRNVLGGLFPSKLIPVIINLSGIAPDKKVSEISKAERMKLVDLTQDLVMTVTGTRGFNEAIVTKGGVNVKEIDSSTMESKFRKGLYFAGEVLDIDAVTGGFNLQVAWSTGHLAGLCAAMEE</sequence>
<dbReference type="PRINTS" id="PR00411">
    <property type="entry name" value="PNDRDTASEI"/>
</dbReference>
<dbReference type="InterPro" id="IPR055178">
    <property type="entry name" value="RsdA/BaiN/AoA(So)-like_dom"/>
</dbReference>